<name>A0ABS9A8Z6_9GAMM</name>
<feature type="chain" id="PRO_5046584130" evidence="2">
    <location>
        <begin position="29"/>
        <end position="114"/>
    </location>
</feature>
<reference evidence="3 4" key="1">
    <citation type="journal article" date="2021" name="Front. Microbiol.">
        <title>Aerobic Denitrification and Heterotrophic Sulfur Oxidation in the Genus Halomonas Revealed by Six Novel Species Characterizations and Genome-Based Analysis.</title>
        <authorList>
            <person name="Wang L."/>
            <person name="Shao Z."/>
        </authorList>
    </citation>
    <scope>NUCLEOTIDE SEQUENCE [LARGE SCALE GENOMIC DNA]</scope>
    <source>
        <strain evidence="3 4">MCCC 1A11081</strain>
    </source>
</reference>
<dbReference type="InterPro" id="IPR019110">
    <property type="entry name" value="Uncharacterised_RAQPRD"/>
</dbReference>
<gene>
    <name evidence="3" type="ORF">HOP53_20950</name>
</gene>
<protein>
    <submittedName>
        <fullName evidence="3">Raqprd family integrative conjugative element protein</fullName>
    </submittedName>
</protein>
<evidence type="ECO:0000256" key="2">
    <source>
        <dbReference type="SAM" id="SignalP"/>
    </source>
</evidence>
<dbReference type="Proteomes" id="UP001320168">
    <property type="component" value="Unassembled WGS sequence"/>
</dbReference>
<dbReference type="RefSeq" id="WP_234271809.1">
    <property type="nucleotide sequence ID" value="NZ_JABFTX010000006.1"/>
</dbReference>
<feature type="region of interest" description="Disordered" evidence="1">
    <location>
        <begin position="95"/>
        <end position="114"/>
    </location>
</feature>
<evidence type="ECO:0000313" key="3">
    <source>
        <dbReference type="EMBL" id="MCE8005306.1"/>
    </source>
</evidence>
<accession>A0ABS9A8Z6</accession>
<dbReference type="Pfam" id="PF09686">
    <property type="entry name" value="Plasmid_RAQPRD"/>
    <property type="match status" value="1"/>
</dbReference>
<keyword evidence="4" id="KW-1185">Reference proteome</keyword>
<evidence type="ECO:0000256" key="1">
    <source>
        <dbReference type="SAM" id="MobiDB-lite"/>
    </source>
</evidence>
<comment type="caution">
    <text evidence="3">The sequence shown here is derived from an EMBL/GenBank/DDBJ whole genome shotgun (WGS) entry which is preliminary data.</text>
</comment>
<evidence type="ECO:0000313" key="4">
    <source>
        <dbReference type="Proteomes" id="UP001320168"/>
    </source>
</evidence>
<keyword evidence="2" id="KW-0732">Signal</keyword>
<dbReference type="EMBL" id="JABFTX010000006">
    <property type="protein sequence ID" value="MCE8005306.1"/>
    <property type="molecule type" value="Genomic_DNA"/>
</dbReference>
<organism evidence="3 4">
    <name type="scientific">Billgrantia ethanolica</name>
    <dbReference type="NCBI Taxonomy" id="2733486"/>
    <lineage>
        <taxon>Bacteria</taxon>
        <taxon>Pseudomonadati</taxon>
        <taxon>Pseudomonadota</taxon>
        <taxon>Gammaproteobacteria</taxon>
        <taxon>Oceanospirillales</taxon>
        <taxon>Halomonadaceae</taxon>
        <taxon>Billgrantia</taxon>
    </lineage>
</organism>
<feature type="signal peptide" evidence="2">
    <location>
        <begin position="1"/>
        <end position="28"/>
    </location>
</feature>
<sequence length="114" mass="12625">MLSRSRLCLATTSSVLALALTAPLSAMGEVHDEILRRDLAVVQEQLQQIGIVVERLEARQANADPATHRNYLDTRQLRADLESIIDGIDEYLAPPRLPPRQPLPLSGDYLGEAR</sequence>
<proteinExistence type="predicted"/>